<feature type="compositionally biased region" description="Basic and acidic residues" evidence="1">
    <location>
        <begin position="45"/>
        <end position="54"/>
    </location>
</feature>
<proteinExistence type="predicted"/>
<accession>A0A4Y2AXJ2</accession>
<dbReference type="Proteomes" id="UP000499080">
    <property type="component" value="Unassembled WGS sequence"/>
</dbReference>
<evidence type="ECO:0000313" key="3">
    <source>
        <dbReference type="Proteomes" id="UP000499080"/>
    </source>
</evidence>
<keyword evidence="3" id="KW-1185">Reference proteome</keyword>
<comment type="caution">
    <text evidence="2">The sequence shown here is derived from an EMBL/GenBank/DDBJ whole genome shotgun (WGS) entry which is preliminary data.</text>
</comment>
<evidence type="ECO:0000313" key="2">
    <source>
        <dbReference type="EMBL" id="GBL84792.1"/>
    </source>
</evidence>
<evidence type="ECO:0000256" key="1">
    <source>
        <dbReference type="SAM" id="MobiDB-lite"/>
    </source>
</evidence>
<reference evidence="2 3" key="1">
    <citation type="journal article" date="2019" name="Sci. Rep.">
        <title>Orb-weaving spider Araneus ventricosus genome elucidates the spidroin gene catalogue.</title>
        <authorList>
            <person name="Kono N."/>
            <person name="Nakamura H."/>
            <person name="Ohtoshi R."/>
            <person name="Moran D.A.P."/>
            <person name="Shinohara A."/>
            <person name="Yoshida Y."/>
            <person name="Fujiwara M."/>
            <person name="Mori M."/>
            <person name="Tomita M."/>
            <person name="Arakawa K."/>
        </authorList>
    </citation>
    <scope>NUCLEOTIDE SEQUENCE [LARGE SCALE GENOMIC DNA]</scope>
</reference>
<gene>
    <name evidence="2" type="ORF">AVEN_93828_1</name>
</gene>
<dbReference type="AlphaFoldDB" id="A0A4Y2AXJ2"/>
<protein>
    <submittedName>
        <fullName evidence="2">Uncharacterized protein</fullName>
    </submittedName>
</protein>
<sequence length="82" mass="9184">MAVNSSHVKEGGRVSRRLKCIRLLERCRQICQATRRLNSATGRNSTDHKYEPRATRGFTEPHAMGTRLKTPDPPGRAPSVRG</sequence>
<dbReference type="EMBL" id="BGPR01000039">
    <property type="protein sequence ID" value="GBL84792.1"/>
    <property type="molecule type" value="Genomic_DNA"/>
</dbReference>
<name>A0A4Y2AXJ2_ARAVE</name>
<feature type="region of interest" description="Disordered" evidence="1">
    <location>
        <begin position="39"/>
        <end position="82"/>
    </location>
</feature>
<organism evidence="2 3">
    <name type="scientific">Araneus ventricosus</name>
    <name type="common">Orbweaver spider</name>
    <name type="synonym">Epeira ventricosa</name>
    <dbReference type="NCBI Taxonomy" id="182803"/>
    <lineage>
        <taxon>Eukaryota</taxon>
        <taxon>Metazoa</taxon>
        <taxon>Ecdysozoa</taxon>
        <taxon>Arthropoda</taxon>
        <taxon>Chelicerata</taxon>
        <taxon>Arachnida</taxon>
        <taxon>Araneae</taxon>
        <taxon>Araneomorphae</taxon>
        <taxon>Entelegynae</taxon>
        <taxon>Araneoidea</taxon>
        <taxon>Araneidae</taxon>
        <taxon>Araneus</taxon>
    </lineage>
</organism>